<name>A0ABD0LJ32_9CAEN</name>
<gene>
    <name evidence="2" type="ORF">BaRGS_00009660</name>
</gene>
<accession>A0ABD0LJ32</accession>
<keyword evidence="1" id="KW-1133">Transmembrane helix</keyword>
<reference evidence="2 3" key="1">
    <citation type="journal article" date="2023" name="Sci. Data">
        <title>Genome assembly of the Korean intertidal mud-creeper Batillaria attramentaria.</title>
        <authorList>
            <person name="Patra A.K."/>
            <person name="Ho P.T."/>
            <person name="Jun S."/>
            <person name="Lee S.J."/>
            <person name="Kim Y."/>
            <person name="Won Y.J."/>
        </authorList>
    </citation>
    <scope>NUCLEOTIDE SEQUENCE [LARGE SCALE GENOMIC DNA]</scope>
    <source>
        <strain evidence="2">Wonlab-2016</strain>
    </source>
</reference>
<evidence type="ECO:0000256" key="1">
    <source>
        <dbReference type="SAM" id="Phobius"/>
    </source>
</evidence>
<evidence type="ECO:0000313" key="2">
    <source>
        <dbReference type="EMBL" id="KAK7499113.1"/>
    </source>
</evidence>
<keyword evidence="1" id="KW-0812">Transmembrane</keyword>
<feature type="transmembrane region" description="Helical" evidence="1">
    <location>
        <begin position="136"/>
        <end position="159"/>
    </location>
</feature>
<keyword evidence="3" id="KW-1185">Reference proteome</keyword>
<organism evidence="2 3">
    <name type="scientific">Batillaria attramentaria</name>
    <dbReference type="NCBI Taxonomy" id="370345"/>
    <lineage>
        <taxon>Eukaryota</taxon>
        <taxon>Metazoa</taxon>
        <taxon>Spiralia</taxon>
        <taxon>Lophotrochozoa</taxon>
        <taxon>Mollusca</taxon>
        <taxon>Gastropoda</taxon>
        <taxon>Caenogastropoda</taxon>
        <taxon>Sorbeoconcha</taxon>
        <taxon>Cerithioidea</taxon>
        <taxon>Batillariidae</taxon>
        <taxon>Batillaria</taxon>
    </lineage>
</organism>
<proteinExistence type="predicted"/>
<evidence type="ECO:0000313" key="3">
    <source>
        <dbReference type="Proteomes" id="UP001519460"/>
    </source>
</evidence>
<dbReference type="Proteomes" id="UP001519460">
    <property type="component" value="Unassembled WGS sequence"/>
</dbReference>
<protein>
    <submittedName>
        <fullName evidence="2">Uncharacterized protein</fullName>
    </submittedName>
</protein>
<dbReference type="EMBL" id="JACVVK020000046">
    <property type="protein sequence ID" value="KAK7499113.1"/>
    <property type="molecule type" value="Genomic_DNA"/>
</dbReference>
<keyword evidence="1" id="KW-0472">Membrane</keyword>
<dbReference type="AlphaFoldDB" id="A0ABD0LJ32"/>
<sequence>MDTNDYNHGFHHSARPISVNTVIVYISQELSSARTISVNTVSIYIWSCHQQERSVSTGSLSTPGAVISKNNQRQHDHIHQEPSSARTISVNTIIYTRSVISKNNQRQHDHIHQEPSSARTISVNTIIYTRSRHHHFALMAVASFLFTMVCLLVSCRYFIYSVFVLKCRSPVAMVNVGDTLVFVETRPSA</sequence>
<comment type="caution">
    <text evidence="2">The sequence shown here is derived from an EMBL/GenBank/DDBJ whole genome shotgun (WGS) entry which is preliminary data.</text>
</comment>